<name>A0A086ZJK8_9BIFI</name>
<dbReference type="PANTHER" id="PTHR37810">
    <property type="entry name" value="IMMUNITY PROTEIN SDPI"/>
    <property type="match status" value="1"/>
</dbReference>
<comment type="caution">
    <text evidence="3">The sequence shown here is derived from an EMBL/GenBank/DDBJ whole genome shotgun (WGS) entry which is preliminary data.</text>
</comment>
<evidence type="ECO:0000259" key="2">
    <source>
        <dbReference type="Pfam" id="PF07853"/>
    </source>
</evidence>
<feature type="transmembrane region" description="Helical" evidence="1">
    <location>
        <begin position="91"/>
        <end position="111"/>
    </location>
</feature>
<dbReference type="GO" id="GO:0009636">
    <property type="term" value="P:response to toxic substance"/>
    <property type="evidence" value="ECO:0007669"/>
    <property type="project" value="TreeGrafter"/>
</dbReference>
<dbReference type="STRING" id="1437606.BBOH_0180"/>
<protein>
    <submittedName>
        <fullName evidence="3">Putative membrane protein</fullName>
    </submittedName>
</protein>
<gene>
    <name evidence="3" type="ORF">BBOH_0180</name>
</gene>
<sequence>MNDPRNIGDEVGESPLLKSDNPAMVNSPMSNSAGWKEVLLGAKNWNLAMVLIGLLPLIIYLLALPYMPDQIPAHYNIHGQLDRWSNKYEGLFLGVMSLLMCAVWLVCEIPVGRSARKLSNSDMNPQTTVRVWAMGGCCMFVVFNVINLWMISDAFGKGRAGYVVPLEPILNVVTGLVFIVLGNIMPNAKPNGWSGIRVPGAYKSRESWRRCQRFGGFAFIVGGVVLVIGGLAVRSPRFVNLYAILVVCLAMVVTCCIYGIYAGKKYGEIGGSINRE</sequence>
<dbReference type="Proteomes" id="UP000029096">
    <property type="component" value="Unassembled WGS sequence"/>
</dbReference>
<keyword evidence="1" id="KW-0812">Transmembrane</keyword>
<feature type="transmembrane region" description="Helical" evidence="1">
    <location>
        <begin position="214"/>
        <end position="233"/>
    </location>
</feature>
<feature type="domain" description="DUF1648" evidence="2">
    <location>
        <begin position="51"/>
        <end position="93"/>
    </location>
</feature>
<feature type="transmembrane region" description="Helical" evidence="1">
    <location>
        <begin position="131"/>
        <end position="150"/>
    </location>
</feature>
<proteinExistence type="predicted"/>
<evidence type="ECO:0000313" key="4">
    <source>
        <dbReference type="Proteomes" id="UP000029096"/>
    </source>
</evidence>
<dbReference type="InterPro" id="IPR012867">
    <property type="entry name" value="DUF1648"/>
</dbReference>
<dbReference type="eggNOG" id="COG5658">
    <property type="taxonomic scope" value="Bacteria"/>
</dbReference>
<dbReference type="InterPro" id="IPR025962">
    <property type="entry name" value="SdpI/YhfL"/>
</dbReference>
<reference evidence="3 4" key="1">
    <citation type="submission" date="2014-03" db="EMBL/GenBank/DDBJ databases">
        <title>Genomics of Bifidobacteria.</title>
        <authorList>
            <person name="Ventura M."/>
            <person name="Milani C."/>
            <person name="Lugli G.A."/>
        </authorList>
    </citation>
    <scope>NUCLEOTIDE SEQUENCE [LARGE SCALE GENOMIC DNA]</scope>
    <source>
        <strain evidence="3 4">DSM 22767</strain>
    </source>
</reference>
<dbReference type="OrthoDB" id="9808690at2"/>
<feature type="transmembrane region" description="Helical" evidence="1">
    <location>
        <begin position="45"/>
        <end position="66"/>
    </location>
</feature>
<dbReference type="AlphaFoldDB" id="A0A086ZJK8"/>
<dbReference type="Pfam" id="PF07853">
    <property type="entry name" value="DUF1648"/>
    <property type="match status" value="1"/>
</dbReference>
<accession>A0A086ZJK8</accession>
<evidence type="ECO:0000256" key="1">
    <source>
        <dbReference type="SAM" id="Phobius"/>
    </source>
</evidence>
<feature type="transmembrane region" description="Helical" evidence="1">
    <location>
        <begin position="162"/>
        <end position="181"/>
    </location>
</feature>
<keyword evidence="4" id="KW-1185">Reference proteome</keyword>
<keyword evidence="1" id="KW-0472">Membrane</keyword>
<keyword evidence="1" id="KW-1133">Transmembrane helix</keyword>
<feature type="transmembrane region" description="Helical" evidence="1">
    <location>
        <begin position="239"/>
        <end position="261"/>
    </location>
</feature>
<dbReference type="Pfam" id="PF13630">
    <property type="entry name" value="SdpI"/>
    <property type="match status" value="1"/>
</dbReference>
<dbReference type="PANTHER" id="PTHR37810:SF5">
    <property type="entry name" value="IMMUNITY PROTEIN SDPI"/>
    <property type="match status" value="1"/>
</dbReference>
<organism evidence="3 4">
    <name type="scientific">Bifidobacterium bohemicum DSM 22767</name>
    <dbReference type="NCBI Taxonomy" id="1437606"/>
    <lineage>
        <taxon>Bacteria</taxon>
        <taxon>Bacillati</taxon>
        <taxon>Actinomycetota</taxon>
        <taxon>Actinomycetes</taxon>
        <taxon>Bifidobacteriales</taxon>
        <taxon>Bifidobacteriaceae</taxon>
        <taxon>Bifidobacterium</taxon>
    </lineage>
</organism>
<evidence type="ECO:0000313" key="3">
    <source>
        <dbReference type="EMBL" id="KFI46708.1"/>
    </source>
</evidence>
<dbReference type="EMBL" id="JGYP01000001">
    <property type="protein sequence ID" value="KFI46708.1"/>
    <property type="molecule type" value="Genomic_DNA"/>
</dbReference>
<dbReference type="RefSeq" id="WP_033520234.1">
    <property type="nucleotide sequence ID" value="NZ_JDUS01000001.1"/>
</dbReference>